<protein>
    <recommendedName>
        <fullName evidence="4">LexA-binding, inner membrane-associated hydrolase</fullName>
    </recommendedName>
</protein>
<feature type="transmembrane region" description="Helical" evidence="1">
    <location>
        <begin position="63"/>
        <end position="84"/>
    </location>
</feature>
<feature type="transmembrane region" description="Helical" evidence="1">
    <location>
        <begin position="195"/>
        <end position="215"/>
    </location>
</feature>
<proteinExistence type="predicted"/>
<keyword evidence="3" id="KW-1185">Reference proteome</keyword>
<gene>
    <name evidence="2" type="ORF">WKW77_06135</name>
</gene>
<name>A0ABU8VAE9_9BURK</name>
<comment type="caution">
    <text evidence="2">The sequence shown here is derived from an EMBL/GenBank/DDBJ whole genome shotgun (WGS) entry which is preliminary data.</text>
</comment>
<dbReference type="Proteomes" id="UP001365846">
    <property type="component" value="Unassembled WGS sequence"/>
</dbReference>
<dbReference type="RefSeq" id="WP_340355954.1">
    <property type="nucleotide sequence ID" value="NZ_JBBKZU010000002.1"/>
</dbReference>
<sequence length="222" mass="23509">MFAGHMGVGLALQRAERRVNVGVFVAAGLLLDMVLWLFVLLGWETVTLPADFTRTHQPEFTFPYSHGLLAAIGWSALAGATAFAAYGRLGPSRKRVAALVAAAVFSHWLLDALVHRPELPLAGFGSPRVGLGLWQNMSVALAVEAAIVVFGLCLFLPGCHLSRGRRAALAILTLVVLGFTVVGMTSAQPPPSPKAMAFSSLAAVLLVCALAGWLAKLPSMRR</sequence>
<feature type="transmembrane region" description="Helical" evidence="1">
    <location>
        <begin position="134"/>
        <end position="156"/>
    </location>
</feature>
<evidence type="ECO:0000313" key="2">
    <source>
        <dbReference type="EMBL" id="MEJ8810639.1"/>
    </source>
</evidence>
<organism evidence="2 3">
    <name type="scientific">Variovorax ureilyticus</name>
    <dbReference type="NCBI Taxonomy" id="1836198"/>
    <lineage>
        <taxon>Bacteria</taxon>
        <taxon>Pseudomonadati</taxon>
        <taxon>Pseudomonadota</taxon>
        <taxon>Betaproteobacteria</taxon>
        <taxon>Burkholderiales</taxon>
        <taxon>Comamonadaceae</taxon>
        <taxon>Variovorax</taxon>
    </lineage>
</organism>
<feature type="transmembrane region" description="Helical" evidence="1">
    <location>
        <begin position="168"/>
        <end position="189"/>
    </location>
</feature>
<evidence type="ECO:0000256" key="1">
    <source>
        <dbReference type="SAM" id="Phobius"/>
    </source>
</evidence>
<keyword evidence="1" id="KW-0472">Membrane</keyword>
<feature type="transmembrane region" description="Helical" evidence="1">
    <location>
        <begin position="21"/>
        <end position="43"/>
    </location>
</feature>
<feature type="transmembrane region" description="Helical" evidence="1">
    <location>
        <begin position="96"/>
        <end position="114"/>
    </location>
</feature>
<evidence type="ECO:0008006" key="4">
    <source>
        <dbReference type="Google" id="ProtNLM"/>
    </source>
</evidence>
<dbReference type="EMBL" id="JBBKZU010000002">
    <property type="protein sequence ID" value="MEJ8810639.1"/>
    <property type="molecule type" value="Genomic_DNA"/>
</dbReference>
<keyword evidence="1" id="KW-0812">Transmembrane</keyword>
<reference evidence="2 3" key="1">
    <citation type="submission" date="2024-03" db="EMBL/GenBank/DDBJ databases">
        <title>Novel species of the genus Variovorax.</title>
        <authorList>
            <person name="Liu Q."/>
            <person name="Xin Y.-H."/>
        </authorList>
    </citation>
    <scope>NUCLEOTIDE SEQUENCE [LARGE SCALE GENOMIC DNA]</scope>
    <source>
        <strain evidence="2 3">KACC 18899</strain>
    </source>
</reference>
<evidence type="ECO:0000313" key="3">
    <source>
        <dbReference type="Proteomes" id="UP001365846"/>
    </source>
</evidence>
<keyword evidence="1" id="KW-1133">Transmembrane helix</keyword>
<accession>A0ABU8VAE9</accession>